<dbReference type="EMBL" id="NYPG01000001">
    <property type="protein sequence ID" value="PDK42586.1"/>
    <property type="molecule type" value="Genomic_DNA"/>
</dbReference>
<comment type="caution">
    <text evidence="1">The sequence shown here is derived from an EMBL/GenBank/DDBJ whole genome shotgun (WGS) entry which is preliminary data.</text>
</comment>
<organism evidence="1 2">
    <name type="scientific">Listeria welshimeri</name>
    <dbReference type="NCBI Taxonomy" id="1643"/>
    <lineage>
        <taxon>Bacteria</taxon>
        <taxon>Bacillati</taxon>
        <taxon>Bacillota</taxon>
        <taxon>Bacilli</taxon>
        <taxon>Bacillales</taxon>
        <taxon>Listeriaceae</taxon>
        <taxon>Listeria</taxon>
    </lineage>
</organism>
<dbReference type="Proteomes" id="UP000219632">
    <property type="component" value="Unassembled WGS sequence"/>
</dbReference>
<sequence length="501" mass="59857">MQKELHDFTIKQTWENLENELWELLKNKQKINVDAFLSERGITKEVLAYSKNGRFISHFQQYIVYLYCLNGDYQKAVDFIRIVAEFDCYHGAERIFSIVGVFIYEPKFGLEKSPYINYLHEELKQSKEWKNYLKTLEYNPFKLDEYHYDEAYFAEKPIFYLNKTTLALKKSKCFFTGKKLIKGDCVYKVNWNQDDYHYFVEEALENYPSLKENVYKYENNLYKITDFSNHFTNVWVNQLLNTKQATVDLLLDIIVYGYQAPAPYELHSIHDFKDFEESKRQVYEASGIKYIQLLWVLLKCGYEQVLLDKINQYPLYYGITLLVFDYPYLQEQVIKKLNIEGLEETYLLTRKPNLGIKSIKKLADFGWGNSTFLDALSISLQRYEYHLWAAYVYTPYLGNVQWGQHFKGKRGSQFYYLYIYHPEKMPILNECLIKRKLPSGISSGGWSQYENLDSLYSTIIYYLTVTNQTENFKFWSDERVMRRSSLNRDKIRQNVIKLGMM</sequence>
<reference evidence="1 2" key="1">
    <citation type="submission" date="2017-09" db="EMBL/GenBank/DDBJ databases">
        <title>Draft Genomes of 144 Listeria Monocytogenes isolates from foods.</title>
        <authorList>
            <person name="Wu C.H."/>
            <person name="Ng J."/>
            <person name="Kiang D."/>
            <person name="Chen C.-Y."/>
            <person name="Frink S."/>
            <person name="Lafrades M."/>
            <person name="Morales C."/>
            <person name="Park P."/>
            <person name="Zwick M."/>
        </authorList>
    </citation>
    <scope>NUCLEOTIDE SEQUENCE [LARGE SCALE GENOMIC DNA]</scope>
    <source>
        <strain evidence="1 2">CDPHFDLB-F14M01633.75-2</strain>
    </source>
</reference>
<gene>
    <name evidence="1" type="ORF">AFZ32_01800</name>
</gene>
<evidence type="ECO:0000313" key="2">
    <source>
        <dbReference type="Proteomes" id="UP000219632"/>
    </source>
</evidence>
<name>A0ABX4II81_LISWE</name>
<protein>
    <submittedName>
        <fullName evidence="1">Uncharacterized protein</fullName>
    </submittedName>
</protein>
<dbReference type="RefSeq" id="WP_097349670.1">
    <property type="nucleotide sequence ID" value="NZ_JAERVU010000001.1"/>
</dbReference>
<accession>A0ABX4II81</accession>
<proteinExistence type="predicted"/>
<keyword evidence="2" id="KW-1185">Reference proteome</keyword>
<evidence type="ECO:0000313" key="1">
    <source>
        <dbReference type="EMBL" id="PDK42586.1"/>
    </source>
</evidence>